<evidence type="ECO:0000256" key="4">
    <source>
        <dbReference type="ARBA" id="ARBA00013273"/>
    </source>
</evidence>
<dbReference type="InterPro" id="IPR038135">
    <property type="entry name" value="Methylthiotransferase_N_sf"/>
</dbReference>
<proteinExistence type="inferred from homology"/>
<evidence type="ECO:0000256" key="2">
    <source>
        <dbReference type="ARBA" id="ARBA00002399"/>
    </source>
</evidence>
<dbReference type="InterPro" id="IPR005839">
    <property type="entry name" value="Methylthiotransferase"/>
</dbReference>
<dbReference type="OrthoDB" id="1730074at2759"/>
<dbReference type="InterPro" id="IPR023404">
    <property type="entry name" value="rSAM_horseshoe"/>
</dbReference>
<dbReference type="InterPro" id="IPR058240">
    <property type="entry name" value="rSAM_sf"/>
</dbReference>
<keyword evidence="20" id="KW-1185">Reference proteome</keyword>
<feature type="domain" description="TRAM" evidence="16">
    <location>
        <begin position="415"/>
        <end position="477"/>
    </location>
</feature>
<keyword evidence="12" id="KW-0411">Iron-sulfur</keyword>
<dbReference type="Pfam" id="PF00919">
    <property type="entry name" value="UPF0004"/>
    <property type="match status" value="1"/>
</dbReference>
<dbReference type="PROSITE" id="PS51918">
    <property type="entry name" value="RADICAL_SAM"/>
    <property type="match status" value="1"/>
</dbReference>
<dbReference type="EC" id="2.8.4.5" evidence="4"/>
<evidence type="ECO:0000256" key="12">
    <source>
        <dbReference type="ARBA" id="ARBA00023014"/>
    </source>
</evidence>
<evidence type="ECO:0000256" key="14">
    <source>
        <dbReference type="ARBA" id="ARBA00051661"/>
    </source>
</evidence>
<dbReference type="GO" id="GO:0051539">
    <property type="term" value="F:4 iron, 4 sulfur cluster binding"/>
    <property type="evidence" value="ECO:0007669"/>
    <property type="project" value="UniProtKB-KW"/>
</dbReference>
<dbReference type="Gene3D" id="3.80.30.20">
    <property type="entry name" value="tm_1862 like domain"/>
    <property type="match status" value="1"/>
</dbReference>
<evidence type="ECO:0000256" key="5">
    <source>
        <dbReference type="ARBA" id="ARBA00018810"/>
    </source>
</evidence>
<evidence type="ECO:0000313" key="19">
    <source>
        <dbReference type="EMBL" id="EXC01092.1"/>
    </source>
</evidence>
<reference evidence="20" key="1">
    <citation type="submission" date="2013-01" db="EMBL/GenBank/DDBJ databases">
        <title>Draft Genome Sequence of a Mulberry Tree, Morus notabilis C.K. Schneid.</title>
        <authorList>
            <person name="He N."/>
            <person name="Zhao S."/>
        </authorList>
    </citation>
    <scope>NUCLEOTIDE SEQUENCE</scope>
</reference>
<dbReference type="PROSITE" id="PS50926">
    <property type="entry name" value="TRAM"/>
    <property type="match status" value="1"/>
</dbReference>
<evidence type="ECO:0000259" key="16">
    <source>
        <dbReference type="PROSITE" id="PS50926"/>
    </source>
</evidence>
<dbReference type="PROSITE" id="PS01278">
    <property type="entry name" value="MTTASE_RADICAL"/>
    <property type="match status" value="1"/>
</dbReference>
<dbReference type="InterPro" id="IPR013848">
    <property type="entry name" value="Methylthiotransferase_N"/>
</dbReference>
<dbReference type="AlphaFoldDB" id="W9RWT6"/>
<dbReference type="InterPro" id="IPR002792">
    <property type="entry name" value="TRAM_dom"/>
</dbReference>
<dbReference type="FunFam" id="3.80.30.20:FF:000002">
    <property type="entry name" value="threonylcarbamoyladenosine tRNA methylthiotransferase isoform X2"/>
    <property type="match status" value="1"/>
</dbReference>
<evidence type="ECO:0000256" key="9">
    <source>
        <dbReference type="ARBA" id="ARBA00022694"/>
    </source>
</evidence>
<dbReference type="SUPFAM" id="SSF102114">
    <property type="entry name" value="Radical SAM enzymes"/>
    <property type="match status" value="1"/>
</dbReference>
<feature type="transmembrane region" description="Helical" evidence="15">
    <location>
        <begin position="593"/>
        <end position="614"/>
    </location>
</feature>
<dbReference type="PROSITE" id="PS51449">
    <property type="entry name" value="MTTASE_N"/>
    <property type="match status" value="1"/>
</dbReference>
<protein>
    <recommendedName>
        <fullName evidence="5">Threonylcarbamoyladenosine tRNA methylthiotransferase</fullName>
        <ecNumber evidence="4">2.8.4.5</ecNumber>
    </recommendedName>
    <alternativeName>
        <fullName evidence="13">tRNA-t(6)A37 methylthiotransferase</fullName>
    </alternativeName>
</protein>
<evidence type="ECO:0000256" key="7">
    <source>
        <dbReference type="ARBA" id="ARBA00022679"/>
    </source>
</evidence>
<dbReference type="InterPro" id="IPR007197">
    <property type="entry name" value="rSAM"/>
</dbReference>
<keyword evidence="7" id="KW-0808">Transferase</keyword>
<name>W9RWT6_9ROSA</name>
<evidence type="ECO:0000256" key="10">
    <source>
        <dbReference type="ARBA" id="ARBA00022723"/>
    </source>
</evidence>
<dbReference type="CDD" id="cd01335">
    <property type="entry name" value="Radical_SAM"/>
    <property type="match status" value="1"/>
</dbReference>
<dbReference type="GO" id="GO:0005783">
    <property type="term" value="C:endoplasmic reticulum"/>
    <property type="evidence" value="ECO:0007669"/>
    <property type="project" value="TreeGrafter"/>
</dbReference>
<evidence type="ECO:0000256" key="8">
    <source>
        <dbReference type="ARBA" id="ARBA00022691"/>
    </source>
</evidence>
<evidence type="ECO:0000259" key="18">
    <source>
        <dbReference type="PROSITE" id="PS51918"/>
    </source>
</evidence>
<keyword evidence="11" id="KW-0408">Iron</keyword>
<keyword evidence="10" id="KW-0479">Metal-binding</keyword>
<dbReference type="SFLD" id="SFLDG01082">
    <property type="entry name" value="B12-binding_domain_containing"/>
    <property type="match status" value="1"/>
</dbReference>
<dbReference type="SFLD" id="SFLDS00029">
    <property type="entry name" value="Radical_SAM"/>
    <property type="match status" value="1"/>
</dbReference>
<sequence length="619" mass="67454">MEDIEDLLVGSTGGAPPGFRLPVTAVGLKPKKTKNKPLLNKNNTLAPNIPGTQTIYIKTFGCSHNQSDSEYMAGQLSAFGYSLSDNPDEADLWLINTCTVKSPSQSAMDTLITKGKNAKKPLVVAGCVPQGSRDLKELEGVSVVGVQQIDRVVEVVEETLKGHEVRLLTRKTLPALDLPKVRKNEFVEILPINVGCLGACTYCKTKHARGHLGSYIVDSLVGRVRTVIADGVKEIWLSSEDTGAYGRDIGVNLPILLKAIVAELPPDASTMLRIGMTNPPFILEHLKEIADVLHHPCVYSFLHVPVQSGSDAVLTAMNREYTVSEFRTVVDTLTELVPGMQIATDIICGFPGETDEDFAQTIGLINKYKFPQVHISQFYPRPGTPAAKMKKVPSTIVKKRSRELTSVFEAFTPYNGMEGRVERIWITDIATDGVHLVGHTKGYVQVLVVAPESMLGTSAIVKITSVGRWSVFGEVIETIQDVNYKKTSSTRSSSENKCSPCSDPCNACASSRVQETCACGPEGCGGTTLEESAVSTNAIPQEDRSSRNLIGWLLRKRKNNVVQKMESEVSSGFKKKLEWVGESKGSWNVVDRVLLGGILVSFLTILTLLIHHGFRTLSN</sequence>
<keyword evidence="6" id="KW-0004">4Fe-4S</keyword>
<dbReference type="Pfam" id="PF04055">
    <property type="entry name" value="Radical_SAM"/>
    <property type="match status" value="1"/>
</dbReference>
<dbReference type="NCBIfam" id="TIGR00089">
    <property type="entry name" value="MiaB/RimO family radical SAM methylthiotransferase"/>
    <property type="match status" value="1"/>
</dbReference>
<comment type="cofactor">
    <cofactor evidence="1">
        <name>[4Fe-4S] cluster</name>
        <dbReference type="ChEBI" id="CHEBI:49883"/>
    </cofactor>
</comment>
<evidence type="ECO:0000259" key="17">
    <source>
        <dbReference type="PROSITE" id="PS51449"/>
    </source>
</evidence>
<dbReference type="eggNOG" id="KOG4355">
    <property type="taxonomic scope" value="Eukaryota"/>
</dbReference>
<evidence type="ECO:0000313" key="20">
    <source>
        <dbReference type="Proteomes" id="UP000030645"/>
    </source>
</evidence>
<evidence type="ECO:0000256" key="13">
    <source>
        <dbReference type="ARBA" id="ARBA00031213"/>
    </source>
</evidence>
<gene>
    <name evidence="19" type="ORF">L484_025461</name>
</gene>
<feature type="domain" description="MTTase N-terminal" evidence="17">
    <location>
        <begin position="53"/>
        <end position="161"/>
    </location>
</feature>
<dbReference type="NCBIfam" id="TIGR01578">
    <property type="entry name" value="MiaB-like-B"/>
    <property type="match status" value="1"/>
</dbReference>
<keyword evidence="15" id="KW-1133">Transmembrane helix</keyword>
<organism evidence="19 20">
    <name type="scientific">Morus notabilis</name>
    <dbReference type="NCBI Taxonomy" id="981085"/>
    <lineage>
        <taxon>Eukaryota</taxon>
        <taxon>Viridiplantae</taxon>
        <taxon>Streptophyta</taxon>
        <taxon>Embryophyta</taxon>
        <taxon>Tracheophyta</taxon>
        <taxon>Spermatophyta</taxon>
        <taxon>Magnoliopsida</taxon>
        <taxon>eudicotyledons</taxon>
        <taxon>Gunneridae</taxon>
        <taxon>Pentapetalae</taxon>
        <taxon>rosids</taxon>
        <taxon>fabids</taxon>
        <taxon>Rosales</taxon>
        <taxon>Moraceae</taxon>
        <taxon>Moreae</taxon>
        <taxon>Morus</taxon>
    </lineage>
</organism>
<dbReference type="InterPro" id="IPR006466">
    <property type="entry name" value="MiaB-like_arc_euk"/>
</dbReference>
<evidence type="ECO:0000256" key="11">
    <source>
        <dbReference type="ARBA" id="ARBA00023004"/>
    </source>
</evidence>
<dbReference type="PANTHER" id="PTHR11918:SF45">
    <property type="entry name" value="THREONYLCARBAMOYLADENOSINE TRNA METHYLTHIOTRANSFERASE"/>
    <property type="match status" value="1"/>
</dbReference>
<dbReference type="InterPro" id="IPR020612">
    <property type="entry name" value="Methylthiotransferase_CS"/>
</dbReference>
<dbReference type="KEGG" id="mnt:21408161"/>
<comment type="function">
    <text evidence="2">Catalyzes the methylthiolation of N6-threonylcarbamoyladenosine (t(6)A), leading to the formation of 2-methylthio-N6-threonylcarbamoyladenosine (ms(2)t(6)A) at position 37 in tRNAs that read codons beginning with adenine.</text>
</comment>
<accession>W9RWT6</accession>
<keyword evidence="15" id="KW-0812">Transmembrane</keyword>
<evidence type="ECO:0000256" key="1">
    <source>
        <dbReference type="ARBA" id="ARBA00001966"/>
    </source>
</evidence>
<feature type="domain" description="Radical SAM core" evidence="18">
    <location>
        <begin position="182"/>
        <end position="415"/>
    </location>
</feature>
<dbReference type="EMBL" id="KE345322">
    <property type="protein sequence ID" value="EXC01092.1"/>
    <property type="molecule type" value="Genomic_DNA"/>
</dbReference>
<keyword evidence="15" id="KW-0472">Membrane</keyword>
<evidence type="ECO:0000256" key="3">
    <source>
        <dbReference type="ARBA" id="ARBA00008616"/>
    </source>
</evidence>
<evidence type="ECO:0000256" key="15">
    <source>
        <dbReference type="SAM" id="Phobius"/>
    </source>
</evidence>
<dbReference type="GO" id="GO:0035598">
    <property type="term" value="F:tRNA (N(6)-L-threonylcarbamoyladenosine(37)-C(2))-methylthiotransferase activity"/>
    <property type="evidence" value="ECO:0007669"/>
    <property type="project" value="UniProtKB-EC"/>
</dbReference>
<dbReference type="Gene3D" id="3.40.50.12160">
    <property type="entry name" value="Methylthiotransferase, N-terminal domain"/>
    <property type="match status" value="1"/>
</dbReference>
<comment type="similarity">
    <text evidence="3">Belongs to the methylthiotransferase family. CDKAL1 subfamily.</text>
</comment>
<keyword evidence="8" id="KW-0949">S-adenosyl-L-methionine</keyword>
<dbReference type="PANTHER" id="PTHR11918">
    <property type="entry name" value="RADICAL SAM PROTEINS"/>
    <property type="match status" value="1"/>
</dbReference>
<dbReference type="GO" id="GO:0046872">
    <property type="term" value="F:metal ion binding"/>
    <property type="evidence" value="ECO:0007669"/>
    <property type="project" value="UniProtKB-KW"/>
</dbReference>
<dbReference type="InterPro" id="IPR006638">
    <property type="entry name" value="Elp3/MiaA/NifB-like_rSAM"/>
</dbReference>
<dbReference type="Proteomes" id="UP000030645">
    <property type="component" value="Unassembled WGS sequence"/>
</dbReference>
<evidence type="ECO:0000256" key="6">
    <source>
        <dbReference type="ARBA" id="ARBA00022485"/>
    </source>
</evidence>
<dbReference type="STRING" id="981085.W9RWT6"/>
<dbReference type="SMART" id="SM00729">
    <property type="entry name" value="Elp3"/>
    <property type="match status" value="1"/>
</dbReference>
<comment type="catalytic activity">
    <reaction evidence="14">
        <text>N(6)-L-threonylcarbamoyladenosine(37) in tRNA + (sulfur carrier)-SH + AH2 + 2 S-adenosyl-L-methionine = 2-methylsulfanyl-N(6)-L-threonylcarbamoyladenosine(37) in tRNA + (sulfur carrier)-H + 5'-deoxyadenosine + L-methionine + A + S-adenosyl-L-homocysteine + 2 H(+)</text>
        <dbReference type="Rhea" id="RHEA:37075"/>
        <dbReference type="Rhea" id="RHEA-COMP:10163"/>
        <dbReference type="Rhea" id="RHEA-COMP:11092"/>
        <dbReference type="Rhea" id="RHEA-COMP:14737"/>
        <dbReference type="Rhea" id="RHEA-COMP:14739"/>
        <dbReference type="ChEBI" id="CHEBI:13193"/>
        <dbReference type="ChEBI" id="CHEBI:15378"/>
        <dbReference type="ChEBI" id="CHEBI:17319"/>
        <dbReference type="ChEBI" id="CHEBI:17499"/>
        <dbReference type="ChEBI" id="CHEBI:29917"/>
        <dbReference type="ChEBI" id="CHEBI:57844"/>
        <dbReference type="ChEBI" id="CHEBI:57856"/>
        <dbReference type="ChEBI" id="CHEBI:59789"/>
        <dbReference type="ChEBI" id="CHEBI:64428"/>
        <dbReference type="ChEBI" id="CHEBI:74418"/>
        <dbReference type="ChEBI" id="CHEBI:74420"/>
        <dbReference type="EC" id="2.8.4.5"/>
    </reaction>
</comment>
<dbReference type="FunFam" id="3.40.50.12160:FF:000009">
    <property type="entry name" value="threonylcarbamoyladenosine tRNA methylthiotransferase"/>
    <property type="match status" value="1"/>
</dbReference>
<keyword evidence="9" id="KW-0819">tRNA processing</keyword>